<evidence type="ECO:0000313" key="1">
    <source>
        <dbReference type="EMBL" id="KJZ10756.1"/>
    </source>
</evidence>
<dbReference type="PATRIC" id="fig|43658.5.peg.1448"/>
<sequence length="64" mass="7856">MTKQNRYEDKLKSEGLKKTTVWLPEEMEPELRELIEFFRRNRHCEPMLVARDMNTNKFVSIRNK</sequence>
<accession>A0A0F4QSS9</accession>
<dbReference type="RefSeq" id="WP_046004240.1">
    <property type="nucleotide sequence ID" value="NZ_JXYA01000013.1"/>
</dbReference>
<name>A0A0F4QSS9_9GAMM</name>
<dbReference type="AlphaFoldDB" id="A0A0F4QSS9"/>
<organism evidence="1 2">
    <name type="scientific">Pseudoalteromonas rubra</name>
    <dbReference type="NCBI Taxonomy" id="43658"/>
    <lineage>
        <taxon>Bacteria</taxon>
        <taxon>Pseudomonadati</taxon>
        <taxon>Pseudomonadota</taxon>
        <taxon>Gammaproteobacteria</taxon>
        <taxon>Alteromonadales</taxon>
        <taxon>Pseudoalteromonadaceae</taxon>
        <taxon>Pseudoalteromonas</taxon>
    </lineage>
</organism>
<evidence type="ECO:0000313" key="2">
    <source>
        <dbReference type="Proteomes" id="UP000033452"/>
    </source>
</evidence>
<keyword evidence="2" id="KW-1185">Reference proteome</keyword>
<dbReference type="Proteomes" id="UP000033452">
    <property type="component" value="Unassembled WGS sequence"/>
</dbReference>
<reference evidence="1 2" key="1">
    <citation type="journal article" date="2015" name="BMC Genomics">
        <title>Genome mining reveals unlocked bioactive potential of marine Gram-negative bacteria.</title>
        <authorList>
            <person name="Machado H."/>
            <person name="Sonnenschein E.C."/>
            <person name="Melchiorsen J."/>
            <person name="Gram L."/>
        </authorList>
    </citation>
    <scope>NUCLEOTIDE SEQUENCE [LARGE SCALE GENOMIC DNA]</scope>
    <source>
        <strain evidence="1 2">S2471</strain>
    </source>
</reference>
<proteinExistence type="predicted"/>
<gene>
    <name evidence="1" type="ORF">TW77_06875</name>
</gene>
<dbReference type="EMBL" id="JXYA01000013">
    <property type="protein sequence ID" value="KJZ10756.1"/>
    <property type="molecule type" value="Genomic_DNA"/>
</dbReference>
<protein>
    <submittedName>
        <fullName evidence="1">Uncharacterized protein</fullName>
    </submittedName>
</protein>
<comment type="caution">
    <text evidence="1">The sequence shown here is derived from an EMBL/GenBank/DDBJ whole genome shotgun (WGS) entry which is preliminary data.</text>
</comment>